<evidence type="ECO:0000313" key="16">
    <source>
        <dbReference type="Proteomes" id="UP000285301"/>
    </source>
</evidence>
<dbReference type="InterPro" id="IPR011333">
    <property type="entry name" value="SKP1/BTB/POZ_sf"/>
</dbReference>
<dbReference type="InterPro" id="IPR011705">
    <property type="entry name" value="BACK"/>
</dbReference>
<feature type="domain" description="C2H2-type" evidence="14">
    <location>
        <begin position="574"/>
        <end position="601"/>
    </location>
</feature>
<evidence type="ECO:0000313" key="15">
    <source>
        <dbReference type="EMBL" id="RWS10694.1"/>
    </source>
</evidence>
<keyword evidence="10" id="KW-0539">Nucleus</keyword>
<dbReference type="Gene3D" id="3.30.160.60">
    <property type="entry name" value="Classic Zinc Finger"/>
    <property type="match status" value="6"/>
</dbReference>
<name>A0A3S3PJ85_9ACAR</name>
<evidence type="ECO:0000256" key="10">
    <source>
        <dbReference type="ARBA" id="ARBA00023242"/>
    </source>
</evidence>
<dbReference type="SMART" id="SM00225">
    <property type="entry name" value="BTB"/>
    <property type="match status" value="1"/>
</dbReference>
<organism evidence="15 16">
    <name type="scientific">Dinothrombium tinctorium</name>
    <dbReference type="NCBI Taxonomy" id="1965070"/>
    <lineage>
        <taxon>Eukaryota</taxon>
        <taxon>Metazoa</taxon>
        <taxon>Ecdysozoa</taxon>
        <taxon>Arthropoda</taxon>
        <taxon>Chelicerata</taxon>
        <taxon>Arachnida</taxon>
        <taxon>Acari</taxon>
        <taxon>Acariformes</taxon>
        <taxon>Trombidiformes</taxon>
        <taxon>Prostigmata</taxon>
        <taxon>Anystina</taxon>
        <taxon>Parasitengona</taxon>
        <taxon>Trombidioidea</taxon>
        <taxon>Trombidiidae</taxon>
        <taxon>Dinothrombium</taxon>
    </lineage>
</organism>
<dbReference type="InterPro" id="IPR036236">
    <property type="entry name" value="Znf_C2H2_sf"/>
</dbReference>
<dbReference type="AlphaFoldDB" id="A0A3S3PJ85"/>
<comment type="similarity">
    <text evidence="2">Belongs to the krueppel C2H2-type zinc-finger protein family.</text>
</comment>
<evidence type="ECO:0000256" key="2">
    <source>
        <dbReference type="ARBA" id="ARBA00006991"/>
    </source>
</evidence>
<dbReference type="Pfam" id="PF00096">
    <property type="entry name" value="zf-C2H2"/>
    <property type="match status" value="2"/>
</dbReference>
<feature type="domain" description="C2H2-type" evidence="14">
    <location>
        <begin position="629"/>
        <end position="658"/>
    </location>
</feature>
<dbReference type="SUPFAM" id="SSF57667">
    <property type="entry name" value="beta-beta-alpha zinc fingers"/>
    <property type="match status" value="4"/>
</dbReference>
<evidence type="ECO:0000256" key="5">
    <source>
        <dbReference type="ARBA" id="ARBA00022771"/>
    </source>
</evidence>
<feature type="region of interest" description="Disordered" evidence="12">
    <location>
        <begin position="329"/>
        <end position="401"/>
    </location>
</feature>
<keyword evidence="4" id="KW-0677">Repeat</keyword>
<keyword evidence="8" id="KW-0238">DNA-binding</keyword>
<dbReference type="FunFam" id="3.30.160.60:FF:000075">
    <property type="entry name" value="Putative zinc finger protein 536"/>
    <property type="match status" value="1"/>
</dbReference>
<dbReference type="Gene3D" id="1.25.40.420">
    <property type="match status" value="1"/>
</dbReference>
<comment type="caution">
    <text evidence="15">The sequence shown here is derived from an EMBL/GenBank/DDBJ whole genome shotgun (WGS) entry which is preliminary data.</text>
</comment>
<evidence type="ECO:0000256" key="8">
    <source>
        <dbReference type="ARBA" id="ARBA00023125"/>
    </source>
</evidence>
<dbReference type="GO" id="GO:0005694">
    <property type="term" value="C:chromosome"/>
    <property type="evidence" value="ECO:0007669"/>
    <property type="project" value="UniProtKB-ARBA"/>
</dbReference>
<keyword evidence="5 11" id="KW-0863">Zinc-finger</keyword>
<dbReference type="InterPro" id="IPR000210">
    <property type="entry name" value="BTB/POZ_dom"/>
</dbReference>
<keyword evidence="3" id="KW-0479">Metal-binding</keyword>
<feature type="domain" description="C2H2-type" evidence="14">
    <location>
        <begin position="602"/>
        <end position="629"/>
    </location>
</feature>
<dbReference type="GO" id="GO:0000981">
    <property type="term" value="F:DNA-binding transcription factor activity, RNA polymerase II-specific"/>
    <property type="evidence" value="ECO:0007669"/>
    <property type="project" value="TreeGrafter"/>
</dbReference>
<evidence type="ECO:0000256" key="12">
    <source>
        <dbReference type="SAM" id="MobiDB-lite"/>
    </source>
</evidence>
<dbReference type="FunFam" id="3.30.160.60:FF:001732">
    <property type="entry name" value="Zgc:162936"/>
    <property type="match status" value="1"/>
</dbReference>
<evidence type="ECO:0000256" key="4">
    <source>
        <dbReference type="ARBA" id="ARBA00022737"/>
    </source>
</evidence>
<dbReference type="GO" id="GO:0005634">
    <property type="term" value="C:nucleus"/>
    <property type="evidence" value="ECO:0007669"/>
    <property type="project" value="UniProtKB-SubCell"/>
</dbReference>
<dbReference type="Proteomes" id="UP000285301">
    <property type="component" value="Unassembled WGS sequence"/>
</dbReference>
<gene>
    <name evidence="15" type="ORF">B4U79_06364</name>
</gene>
<proteinExistence type="inferred from homology"/>
<dbReference type="GO" id="GO:0008270">
    <property type="term" value="F:zinc ion binding"/>
    <property type="evidence" value="ECO:0007669"/>
    <property type="project" value="UniProtKB-KW"/>
</dbReference>
<dbReference type="GO" id="GO:0043565">
    <property type="term" value="F:sequence-specific DNA binding"/>
    <property type="evidence" value="ECO:0007669"/>
    <property type="project" value="UniProtKB-ARBA"/>
</dbReference>
<dbReference type="GO" id="GO:0003690">
    <property type="term" value="F:double-stranded DNA binding"/>
    <property type="evidence" value="ECO:0007669"/>
    <property type="project" value="UniProtKB-ARBA"/>
</dbReference>
<dbReference type="SUPFAM" id="SSF54695">
    <property type="entry name" value="POZ domain"/>
    <property type="match status" value="1"/>
</dbReference>
<dbReference type="FunFam" id="3.30.160.60:FF:002780">
    <property type="entry name" value="Protein CBR-EOR-1"/>
    <property type="match status" value="1"/>
</dbReference>
<keyword evidence="7" id="KW-0805">Transcription regulation</keyword>
<feature type="domain" description="C2H2-type" evidence="14">
    <location>
        <begin position="490"/>
        <end position="517"/>
    </location>
</feature>
<dbReference type="GO" id="GO:0045893">
    <property type="term" value="P:positive regulation of DNA-templated transcription"/>
    <property type="evidence" value="ECO:0007669"/>
    <property type="project" value="UniProtKB-ARBA"/>
</dbReference>
<comment type="subcellular location">
    <subcellularLocation>
        <location evidence="1">Nucleus</location>
    </subcellularLocation>
</comment>
<evidence type="ECO:0000256" key="1">
    <source>
        <dbReference type="ARBA" id="ARBA00004123"/>
    </source>
</evidence>
<evidence type="ECO:0000256" key="11">
    <source>
        <dbReference type="PROSITE-ProRule" id="PRU00042"/>
    </source>
</evidence>
<keyword evidence="6" id="KW-0862">Zinc</keyword>
<evidence type="ECO:0000256" key="9">
    <source>
        <dbReference type="ARBA" id="ARBA00023163"/>
    </source>
</evidence>
<dbReference type="PROSITE" id="PS50157">
    <property type="entry name" value="ZINC_FINGER_C2H2_2"/>
    <property type="match status" value="8"/>
</dbReference>
<dbReference type="Pfam" id="PF00651">
    <property type="entry name" value="BTB"/>
    <property type="match status" value="1"/>
</dbReference>
<dbReference type="STRING" id="1965070.A0A3S3PJ85"/>
<feature type="domain" description="BTB" evidence="13">
    <location>
        <begin position="37"/>
        <end position="102"/>
    </location>
</feature>
<evidence type="ECO:0000256" key="3">
    <source>
        <dbReference type="ARBA" id="ARBA00022723"/>
    </source>
</evidence>
<dbReference type="Pfam" id="PF07707">
    <property type="entry name" value="BACK"/>
    <property type="match status" value="1"/>
</dbReference>
<dbReference type="CDD" id="cd18186">
    <property type="entry name" value="BTB_POZ_ZBTB_KLHL-like"/>
    <property type="match status" value="1"/>
</dbReference>
<dbReference type="EMBL" id="NCKU01001999">
    <property type="protein sequence ID" value="RWS10694.1"/>
    <property type="molecule type" value="Genomic_DNA"/>
</dbReference>
<feature type="domain" description="C2H2-type" evidence="14">
    <location>
        <begin position="687"/>
        <end position="715"/>
    </location>
</feature>
<evidence type="ECO:0000259" key="13">
    <source>
        <dbReference type="PROSITE" id="PS50097"/>
    </source>
</evidence>
<sequence length="864" mass="99182">MSVTTVENETSLTFSENLEGTALLENLRQQREEGKFCDIVLHVQSKLFPAHRSVLAASSPYFESVLKNHRVTKEEINIGWHDVKSFEILLDYMYSGCVLINEQNVYELLKLANHFLITKLKGYCEEYLERFMTTDNCVNIKELSEKYNMPSLQDSALNLIRDNITQILEKPQILDMNTKKLEMFITDPGTGCDTVPLPILLNTLSAWVKKDVPKRSLEFQRLLDVINWKENDPAEIYQHIDNETLYQESKLCFYLILRTLVNNEVDTSKYADVYEELRENFEQSSELAAANASSETVIEESEGKCEFMSNSPIAVEPVDSNNFFFLAEPSPDLETQSKKARQKSESTSDDVISKTRKRNVKQKYSSQEWITDELPSRRKSESNENGNSSNNGNNSNRQRSDEQPIVPEVIEDFIDHESALDEDFENDLVETEEEEGSNIKTEYTIRGKKHSASLAQWREGVKCPHCIYVGHSATRLEQHLARVHEEDNTYKCRLCSFTCKWNREYYKHMKTHFDGPPYKCDDCDYTCDRIQFILSHRMRHTDERPFHCELCQFKSRTKGNLIVHMRIHTGEKPYKCQHCGRSFAMKNTLDQHLATHRDDRPFLCDICGFTTKYQSHLLSHKRIHTGNVFHCQQTGCSYFSPRRSQLAAHMRSHLSIRSHICSTCGRGFIEKSHLIRHERIHLEEKPFKCEYCDYGSTRRDKLKEHILKHHSGDGTAKTPYKPRKPRRQSNVGINVTDEMHSQLVVTTSPQEIQISQASHMTEQELATANLIYEYSTSGDVTIPTRVVIQPAMGDYGDGTQTVVVEQQKDENSSDGSNTAQHVVIQTSSGSSYDASGEQLEDSSSSKGTRQNKDVGGLSAFMALF</sequence>
<accession>A0A3S3PJ85</accession>
<feature type="compositionally biased region" description="Low complexity" evidence="12">
    <location>
        <begin position="383"/>
        <end position="396"/>
    </location>
</feature>
<dbReference type="OrthoDB" id="9978265at2759"/>
<dbReference type="FunFam" id="3.30.160.60:FF:001370">
    <property type="entry name" value="Zinc finger protein"/>
    <property type="match status" value="2"/>
</dbReference>
<feature type="domain" description="C2H2-type" evidence="14">
    <location>
        <begin position="659"/>
        <end position="686"/>
    </location>
</feature>
<evidence type="ECO:0000256" key="7">
    <source>
        <dbReference type="ARBA" id="ARBA00023015"/>
    </source>
</evidence>
<feature type="domain" description="C2H2-type" evidence="14">
    <location>
        <begin position="518"/>
        <end position="545"/>
    </location>
</feature>
<dbReference type="Gene3D" id="3.30.710.10">
    <property type="entry name" value="Potassium Channel Kv1.1, Chain A"/>
    <property type="match status" value="1"/>
</dbReference>
<dbReference type="PANTHER" id="PTHR24394">
    <property type="entry name" value="ZINC FINGER PROTEIN"/>
    <property type="match status" value="1"/>
</dbReference>
<dbReference type="InterPro" id="IPR013087">
    <property type="entry name" value="Znf_C2H2_type"/>
</dbReference>
<protein>
    <submittedName>
        <fullName evidence="15">Zinc finger and BTB domain-containing protein 24-like protein</fullName>
    </submittedName>
</protein>
<dbReference type="PROSITE" id="PS50097">
    <property type="entry name" value="BTB"/>
    <property type="match status" value="1"/>
</dbReference>
<dbReference type="Pfam" id="PF13894">
    <property type="entry name" value="zf-C2H2_4"/>
    <property type="match status" value="1"/>
</dbReference>
<evidence type="ECO:0000256" key="6">
    <source>
        <dbReference type="ARBA" id="ARBA00022833"/>
    </source>
</evidence>
<dbReference type="PROSITE" id="PS00028">
    <property type="entry name" value="ZINC_FINGER_C2H2_1"/>
    <property type="match status" value="4"/>
</dbReference>
<dbReference type="SMART" id="SM00355">
    <property type="entry name" value="ZnF_C2H2"/>
    <property type="match status" value="9"/>
</dbReference>
<reference evidence="15 16" key="1">
    <citation type="journal article" date="2018" name="Gigascience">
        <title>Genomes of trombidid mites reveal novel predicted allergens and laterally-transferred genes associated with secondary metabolism.</title>
        <authorList>
            <person name="Dong X."/>
            <person name="Chaisiri K."/>
            <person name="Xia D."/>
            <person name="Armstrong S.D."/>
            <person name="Fang Y."/>
            <person name="Donnelly M.J."/>
            <person name="Kadowaki T."/>
            <person name="McGarry J.W."/>
            <person name="Darby A.C."/>
            <person name="Makepeace B.L."/>
        </authorList>
    </citation>
    <scope>NUCLEOTIDE SEQUENCE [LARGE SCALE GENOMIC DNA]</scope>
    <source>
        <strain evidence="15">UoL-WK</strain>
    </source>
</reference>
<feature type="domain" description="C2H2-type" evidence="14">
    <location>
        <begin position="546"/>
        <end position="573"/>
    </location>
</feature>
<dbReference type="PANTHER" id="PTHR24394:SF29">
    <property type="entry name" value="MYONEURIN"/>
    <property type="match status" value="1"/>
</dbReference>
<keyword evidence="16" id="KW-1185">Reference proteome</keyword>
<keyword evidence="9" id="KW-0804">Transcription</keyword>
<feature type="region of interest" description="Disordered" evidence="12">
    <location>
        <begin position="827"/>
        <end position="853"/>
    </location>
</feature>
<evidence type="ECO:0000259" key="14">
    <source>
        <dbReference type="PROSITE" id="PS50157"/>
    </source>
</evidence>
<dbReference type="CDD" id="cd14733">
    <property type="entry name" value="BACK"/>
    <property type="match status" value="1"/>
</dbReference>